<proteinExistence type="predicted"/>
<evidence type="ECO:0000313" key="3">
    <source>
        <dbReference type="Proteomes" id="UP000235145"/>
    </source>
</evidence>
<dbReference type="InterPro" id="IPR007021">
    <property type="entry name" value="DUF659"/>
</dbReference>
<dbReference type="PANTHER" id="PTHR32166">
    <property type="entry name" value="OSJNBA0013A04.12 PROTEIN"/>
    <property type="match status" value="1"/>
</dbReference>
<keyword evidence="3" id="KW-1185">Reference proteome</keyword>
<name>A0A9R1WXH2_LACSA</name>
<gene>
    <name evidence="2" type="ORF">LSAT_V11C800442570</name>
</gene>
<dbReference type="InterPro" id="IPR012337">
    <property type="entry name" value="RNaseH-like_sf"/>
</dbReference>
<organism evidence="2 3">
    <name type="scientific">Lactuca sativa</name>
    <name type="common">Garden lettuce</name>
    <dbReference type="NCBI Taxonomy" id="4236"/>
    <lineage>
        <taxon>Eukaryota</taxon>
        <taxon>Viridiplantae</taxon>
        <taxon>Streptophyta</taxon>
        <taxon>Embryophyta</taxon>
        <taxon>Tracheophyta</taxon>
        <taxon>Spermatophyta</taxon>
        <taxon>Magnoliopsida</taxon>
        <taxon>eudicotyledons</taxon>
        <taxon>Gunneridae</taxon>
        <taxon>Pentapetalae</taxon>
        <taxon>asterids</taxon>
        <taxon>campanulids</taxon>
        <taxon>Asterales</taxon>
        <taxon>Asteraceae</taxon>
        <taxon>Cichorioideae</taxon>
        <taxon>Cichorieae</taxon>
        <taxon>Lactucinae</taxon>
        <taxon>Lactuca</taxon>
    </lineage>
</organism>
<comment type="caution">
    <text evidence="2">The sequence shown here is derived from an EMBL/GenBank/DDBJ whole genome shotgun (WGS) entry which is preliminary data.</text>
</comment>
<accession>A0A9R1WXH2</accession>
<evidence type="ECO:0000259" key="1">
    <source>
        <dbReference type="Pfam" id="PF04937"/>
    </source>
</evidence>
<dbReference type="AlphaFoldDB" id="A0A9R1WXH2"/>
<feature type="domain" description="DUF659" evidence="1">
    <location>
        <begin position="46"/>
        <end position="149"/>
    </location>
</feature>
<protein>
    <recommendedName>
        <fullName evidence="1">DUF659 domain-containing protein</fullName>
    </recommendedName>
</protein>
<dbReference type="PANTHER" id="PTHR32166:SF123">
    <property type="entry name" value="BED-TYPE DOMAIN-CONTAINING PROTEIN"/>
    <property type="match status" value="1"/>
</dbReference>
<dbReference type="EMBL" id="NBSK02000008">
    <property type="protein sequence ID" value="KAJ0190209.1"/>
    <property type="molecule type" value="Genomic_DNA"/>
</dbReference>
<reference evidence="2 3" key="1">
    <citation type="journal article" date="2017" name="Nat. Commun.">
        <title>Genome assembly with in vitro proximity ligation data and whole-genome triplication in lettuce.</title>
        <authorList>
            <person name="Reyes-Chin-Wo S."/>
            <person name="Wang Z."/>
            <person name="Yang X."/>
            <person name="Kozik A."/>
            <person name="Arikit S."/>
            <person name="Song C."/>
            <person name="Xia L."/>
            <person name="Froenicke L."/>
            <person name="Lavelle D.O."/>
            <person name="Truco M.J."/>
            <person name="Xia R."/>
            <person name="Zhu S."/>
            <person name="Xu C."/>
            <person name="Xu H."/>
            <person name="Xu X."/>
            <person name="Cox K."/>
            <person name="Korf I."/>
            <person name="Meyers B.C."/>
            <person name="Michelmore R.W."/>
        </authorList>
    </citation>
    <scope>NUCLEOTIDE SEQUENCE [LARGE SCALE GENOMIC DNA]</scope>
    <source>
        <strain evidence="3">cv. Salinas</strain>
        <tissue evidence="2">Seedlings</tissue>
    </source>
</reference>
<evidence type="ECO:0000313" key="2">
    <source>
        <dbReference type="EMBL" id="KAJ0190209.1"/>
    </source>
</evidence>
<dbReference type="SUPFAM" id="SSF53098">
    <property type="entry name" value="Ribonuclease H-like"/>
    <property type="match status" value="1"/>
</dbReference>
<dbReference type="Proteomes" id="UP000235145">
    <property type="component" value="Unassembled WGS sequence"/>
</dbReference>
<sequence>MERSAVDLKTMRALCANGIPFNVLRNPQFRDMVNALRKAPEGYKVPSSEKAKTVLLDECVRDVEKDLIPFKQTWYSHIISIVSDRWSNIKHKQLLNVLVVNSRGSMFMYATKAIAQFQSQAIDSVDPSNVLSVVIDNATNYKVAGKKWKMCTSIFFGHHDYASEFIWLQDTYKKGKMIVKCFLNHGQALSIFMVTSKLVLLKVAETRFASHYRYWVKHDDEHTRKIGQLVVNYIRDDDFWVEVENILRITKPIYWLIKFCDSEGLKMGEIYENMDNMLGGIQDVMKENMYASYFPQVQQIKISIPLHCLGFALTPRFYDSRYLETLALGVMEEFNRISENRDEERLLREQFATFNMKKGLYSLPETQMDAFTMEAIDCWSTCGVETPELADVGKKLLSQAISSSSAKRNWSTYCYIHNVKRNRLTIKGMTNLFLYIQIFDLEESRLEDIEWEDLEEDEDNGHGKNKAWSSRLSYIFEGFVSSVGFVDFEILIIYASTRIYCLNDIEIWPQEMILFSQLVFNSMAKPMPIGVML</sequence>
<dbReference type="Pfam" id="PF04937">
    <property type="entry name" value="DUF659"/>
    <property type="match status" value="1"/>
</dbReference>